<comment type="similarity">
    <text evidence="2 6">Belongs to the FPP/GGPP synthase family.</text>
</comment>
<evidence type="ECO:0000256" key="4">
    <source>
        <dbReference type="ARBA" id="ARBA00022723"/>
    </source>
</evidence>
<keyword evidence="4" id="KW-0479">Metal-binding</keyword>
<dbReference type="PROSITE" id="PS00723">
    <property type="entry name" value="POLYPRENYL_SYNTHASE_1"/>
    <property type="match status" value="1"/>
</dbReference>
<dbReference type="GO" id="GO:0004659">
    <property type="term" value="F:prenyltransferase activity"/>
    <property type="evidence" value="ECO:0007669"/>
    <property type="project" value="InterPro"/>
</dbReference>
<dbReference type="Pfam" id="PF00348">
    <property type="entry name" value="polyprenyl_synt"/>
    <property type="match status" value="1"/>
</dbReference>
<dbReference type="EMBL" id="CP021978">
    <property type="protein sequence ID" value="QCD60781.1"/>
    <property type="molecule type" value="Genomic_DNA"/>
</dbReference>
<proteinExistence type="inferred from homology"/>
<protein>
    <submittedName>
        <fullName evidence="7">Geranylgeranyl pyrophosphate synthase</fullName>
    </submittedName>
</protein>
<evidence type="ECO:0000313" key="7">
    <source>
        <dbReference type="EMBL" id="QCD60781.1"/>
    </source>
</evidence>
<evidence type="ECO:0000256" key="3">
    <source>
        <dbReference type="ARBA" id="ARBA00022679"/>
    </source>
</evidence>
<dbReference type="SUPFAM" id="SSF48576">
    <property type="entry name" value="Terpenoid synthases"/>
    <property type="match status" value="1"/>
</dbReference>
<evidence type="ECO:0000256" key="6">
    <source>
        <dbReference type="RuleBase" id="RU004466"/>
    </source>
</evidence>
<dbReference type="CDD" id="cd00685">
    <property type="entry name" value="Trans_IPPS_HT"/>
    <property type="match status" value="1"/>
</dbReference>
<dbReference type="GO" id="GO:0046872">
    <property type="term" value="F:metal ion binding"/>
    <property type="evidence" value="ECO:0007669"/>
    <property type="project" value="UniProtKB-KW"/>
</dbReference>
<sequence>MLGPWPTAAGPAETNPAPLTAPGATLAMEAVLERVLEARLRQARDTDAVFAREMADRVAGFVRRGGKRLRTAFVWCGWRAAGGSSDAGAVLRTGAALELLQACALVHDDVMDGSPLRRGAPAMHVDFAREHRAGRTGGPAGSFGTSAAVLAGDLALAWADDLVTETALSSPHGSRLYDEWRAMRTEMVAGQYRDLRAQASGSSGAEEALAIAVLKSARYTVARPLTLGASLAGADARVLGALRAAGRCAGLAFQLRDDLLGAFGDPALTGKPADEDLRSRKLTPLLAAAVRLAETTGDQDAAAVLAPDAAGRPGHTVERMRAALERTGARGEVEARIADLAASALRHFGASGAAPGVRREFAALVERASGVAPHHTEELV</sequence>
<keyword evidence="8" id="KW-1185">Reference proteome</keyword>
<dbReference type="InterPro" id="IPR000092">
    <property type="entry name" value="Polyprenyl_synt"/>
</dbReference>
<evidence type="ECO:0000256" key="2">
    <source>
        <dbReference type="ARBA" id="ARBA00006706"/>
    </source>
</evidence>
<dbReference type="RefSeq" id="WP_175434538.1">
    <property type="nucleotide sequence ID" value="NZ_CP021978.1"/>
</dbReference>
<evidence type="ECO:0000256" key="5">
    <source>
        <dbReference type="ARBA" id="ARBA00022842"/>
    </source>
</evidence>
<dbReference type="Gene3D" id="1.10.600.10">
    <property type="entry name" value="Farnesyl Diphosphate Synthase"/>
    <property type="match status" value="1"/>
</dbReference>
<dbReference type="PANTHER" id="PTHR12001">
    <property type="entry name" value="GERANYLGERANYL PYROPHOSPHATE SYNTHASE"/>
    <property type="match status" value="1"/>
</dbReference>
<dbReference type="GO" id="GO:0008299">
    <property type="term" value="P:isoprenoid biosynthetic process"/>
    <property type="evidence" value="ECO:0007669"/>
    <property type="project" value="InterPro"/>
</dbReference>
<dbReference type="Proteomes" id="UP000495940">
    <property type="component" value="Chromosome"/>
</dbReference>
<dbReference type="PANTHER" id="PTHR12001:SF85">
    <property type="entry name" value="SHORT CHAIN ISOPRENYL DIPHOSPHATE SYNTHASE"/>
    <property type="match status" value="1"/>
</dbReference>
<name>A0A6G5RSG2_9ACTN</name>
<organism evidence="7 8">
    <name type="scientific">Streptomyces hawaiiensis</name>
    <dbReference type="NCBI Taxonomy" id="67305"/>
    <lineage>
        <taxon>Bacteria</taxon>
        <taxon>Bacillati</taxon>
        <taxon>Actinomycetota</taxon>
        <taxon>Actinomycetes</taxon>
        <taxon>Kitasatosporales</taxon>
        <taxon>Streptomycetaceae</taxon>
        <taxon>Streptomyces</taxon>
    </lineage>
</organism>
<comment type="cofactor">
    <cofactor evidence="1">
        <name>Mg(2+)</name>
        <dbReference type="ChEBI" id="CHEBI:18420"/>
    </cofactor>
</comment>
<accession>A0A6G5RSG2</accession>
<evidence type="ECO:0000313" key="8">
    <source>
        <dbReference type="Proteomes" id="UP000495940"/>
    </source>
</evidence>
<keyword evidence="5" id="KW-0460">Magnesium</keyword>
<evidence type="ECO:0000256" key="1">
    <source>
        <dbReference type="ARBA" id="ARBA00001946"/>
    </source>
</evidence>
<keyword evidence="3 6" id="KW-0808">Transferase</keyword>
<dbReference type="InterPro" id="IPR008949">
    <property type="entry name" value="Isoprenoid_synthase_dom_sf"/>
</dbReference>
<reference evidence="7 8" key="1">
    <citation type="submission" date="2017-06" db="EMBL/GenBank/DDBJ databases">
        <title>Complete Genome Sequence of Streptomyces hawaiiensis NRRL 15010 and insights into acyldepsipeptides biosynthesis.</title>
        <authorList>
            <person name="Mariita R.M."/>
            <person name="Sello J.K."/>
        </authorList>
    </citation>
    <scope>NUCLEOTIDE SEQUENCE [LARGE SCALE GENOMIC DNA]</scope>
    <source>
        <strain evidence="7 8">ATCC 12236</strain>
    </source>
</reference>
<dbReference type="KEGG" id="shaw:CEB94_26650"/>
<dbReference type="AlphaFoldDB" id="A0A6G5RSG2"/>
<dbReference type="SFLD" id="SFLDS00005">
    <property type="entry name" value="Isoprenoid_Synthase_Type_I"/>
    <property type="match status" value="1"/>
</dbReference>
<dbReference type="InterPro" id="IPR033749">
    <property type="entry name" value="Polyprenyl_synt_CS"/>
</dbReference>
<gene>
    <name evidence="7" type="ORF">CEB94_26650</name>
</gene>